<dbReference type="Proteomes" id="UP001385951">
    <property type="component" value="Unassembled WGS sequence"/>
</dbReference>
<sequence>MPPKRSKRTAAVKATKCIEANIAESSEEEQKDTPTNSKLVIKKPKIGDGSRFRYAKDASDKAKLANKGKRNAGKLKQLKDMPLEIFFEVTSWLHPLDLLRLSRASKYFCQMFLSKSSKALWIRARRNLSMPDCPDSITEAQYASLVFESTCQACGVSRAPKIDYGYLVRFCGACYKENVVNGKRLFKLFPKTMDPIIFHLMPCACGDDYSAKGSNPPSLNHNASSNRFYKPQFVAIADRLLTLKHGSPAYTSFINEMTEKATAMNAFNYTVTRWLKEQLRDKAKTEKECMKQRESSIEAKLLEMGYKKEDFPVRYNHEWNSCVNQPRPLTTRIWNQIKGRLVECLEYEKKRNRAQLIAQRKYDLSLKLSPHYIAHVDTLDEDTLKFWFPSLQEAVKLPGVNAILSKNDAQIDLTPERVQEILDIVKVDAIATRDRIEVDLLSQLREVHNNDIDGSKVKLPESLNRKYLFYATSLFRCPHYCCRSSYSPLHSYVGILQHIKARVRFTFGVDVAASQIARKVVRLLGFSDDHLAKDLPHGYICNCLHPKIAMPSTFGKLIAHLHKDRVWYNEMKDNLNSNRDSSLVLHDAHDFASPTAFIRIHTPGEAVPTFGPNAWSPKDELAIRTGYGCNECEKLSSVATKSRWYPDYTFQPDKSNPLGPHIEFIHHVKTKHQHDPRETDVAYLLKRSSIAT</sequence>
<accession>A0AAW0FS47</accession>
<reference evidence="2 3" key="1">
    <citation type="submission" date="2022-09" db="EMBL/GenBank/DDBJ databases">
        <authorList>
            <person name="Palmer J.M."/>
        </authorList>
    </citation>
    <scope>NUCLEOTIDE SEQUENCE [LARGE SCALE GENOMIC DNA]</scope>
    <source>
        <strain evidence="2 3">DSM 7382</strain>
    </source>
</reference>
<dbReference type="InterPro" id="IPR036047">
    <property type="entry name" value="F-box-like_dom_sf"/>
</dbReference>
<name>A0AAW0FS47_9APHY</name>
<dbReference type="InterPro" id="IPR001810">
    <property type="entry name" value="F-box_dom"/>
</dbReference>
<dbReference type="AlphaFoldDB" id="A0AAW0FS47"/>
<comment type="caution">
    <text evidence="2">The sequence shown here is derived from an EMBL/GenBank/DDBJ whole genome shotgun (WGS) entry which is preliminary data.</text>
</comment>
<dbReference type="SUPFAM" id="SSF81383">
    <property type="entry name" value="F-box domain"/>
    <property type="match status" value="1"/>
</dbReference>
<dbReference type="EMBL" id="JASBNA010000037">
    <property type="protein sequence ID" value="KAK7682112.1"/>
    <property type="molecule type" value="Genomic_DNA"/>
</dbReference>
<protein>
    <recommendedName>
        <fullName evidence="1">F-box domain-containing protein</fullName>
    </recommendedName>
</protein>
<dbReference type="CDD" id="cd09917">
    <property type="entry name" value="F-box_SF"/>
    <property type="match status" value="1"/>
</dbReference>
<dbReference type="PROSITE" id="PS50181">
    <property type="entry name" value="FBOX"/>
    <property type="match status" value="1"/>
</dbReference>
<organism evidence="2 3">
    <name type="scientific">Cerrena zonata</name>
    <dbReference type="NCBI Taxonomy" id="2478898"/>
    <lineage>
        <taxon>Eukaryota</taxon>
        <taxon>Fungi</taxon>
        <taxon>Dikarya</taxon>
        <taxon>Basidiomycota</taxon>
        <taxon>Agaricomycotina</taxon>
        <taxon>Agaricomycetes</taxon>
        <taxon>Polyporales</taxon>
        <taxon>Cerrenaceae</taxon>
        <taxon>Cerrena</taxon>
    </lineage>
</organism>
<evidence type="ECO:0000313" key="3">
    <source>
        <dbReference type="Proteomes" id="UP001385951"/>
    </source>
</evidence>
<evidence type="ECO:0000313" key="2">
    <source>
        <dbReference type="EMBL" id="KAK7682112.1"/>
    </source>
</evidence>
<keyword evidence="3" id="KW-1185">Reference proteome</keyword>
<feature type="domain" description="F-box" evidence="1">
    <location>
        <begin position="75"/>
        <end position="124"/>
    </location>
</feature>
<gene>
    <name evidence="2" type="ORF">QCA50_014698</name>
</gene>
<proteinExistence type="predicted"/>
<evidence type="ECO:0000259" key="1">
    <source>
        <dbReference type="PROSITE" id="PS50181"/>
    </source>
</evidence>